<keyword evidence="3" id="KW-1185">Reference proteome</keyword>
<proteinExistence type="predicted"/>
<evidence type="ECO:0000313" key="3">
    <source>
        <dbReference type="Proteomes" id="UP000278789"/>
    </source>
</evidence>
<feature type="transmembrane region" description="Helical" evidence="1">
    <location>
        <begin position="26"/>
        <end position="47"/>
    </location>
</feature>
<feature type="transmembrane region" description="Helical" evidence="1">
    <location>
        <begin position="59"/>
        <end position="79"/>
    </location>
</feature>
<accession>A0A3G2KG65</accession>
<dbReference type="Proteomes" id="UP000278789">
    <property type="component" value="Segment"/>
</dbReference>
<protein>
    <submittedName>
        <fullName evidence="2">Uncharacterized protein</fullName>
    </submittedName>
</protein>
<evidence type="ECO:0000256" key="1">
    <source>
        <dbReference type="SAM" id="Phobius"/>
    </source>
</evidence>
<gene>
    <name evidence="2" type="primary">32</name>
    <name evidence="2" type="ORF">SEA_FOWLMOUTH_32</name>
</gene>
<dbReference type="KEGG" id="vg:55611892"/>
<sequence>MIRRIFRKFLPDKAFQKPSRLDHGRMYVCVVVGLFLTSLSMIVLGPLPDSTISNLNEFTQTSMAFVLFLGSLSCIIGMSRGTRFFFPRADLRDSYLIAKWSIPGVVASLGTYVIAILVNYGSIWLSALSGSIGASIVIGSLWNAWDFANEIDRLDEELKNEVEP</sequence>
<feature type="transmembrane region" description="Helical" evidence="1">
    <location>
        <begin position="124"/>
        <end position="145"/>
    </location>
</feature>
<dbReference type="GeneID" id="55611892"/>
<keyword evidence="1" id="KW-0812">Transmembrane</keyword>
<keyword evidence="1" id="KW-0472">Membrane</keyword>
<dbReference type="EMBL" id="MH834613">
    <property type="protein sequence ID" value="AYN57982.1"/>
    <property type="molecule type" value="Genomic_DNA"/>
</dbReference>
<feature type="transmembrane region" description="Helical" evidence="1">
    <location>
        <begin position="100"/>
        <end position="118"/>
    </location>
</feature>
<name>A0A3G2KG65_9CAUD</name>
<keyword evidence="1" id="KW-1133">Transmembrane helix</keyword>
<organism evidence="2 3">
    <name type="scientific">Mycobacterium phage Fowlmouth</name>
    <dbReference type="NCBI Taxonomy" id="2419978"/>
    <lineage>
        <taxon>Viruses</taxon>
        <taxon>Duplodnaviria</taxon>
        <taxon>Heunggongvirae</taxon>
        <taxon>Uroviricota</taxon>
        <taxon>Caudoviricetes</taxon>
        <taxon>Fowlmouthvirus</taxon>
        <taxon>Fowlmouthvirus fowlmouth</taxon>
    </lineage>
</organism>
<dbReference type="RefSeq" id="YP_009841700.1">
    <property type="nucleotide sequence ID" value="NC_048734.1"/>
</dbReference>
<reference evidence="2" key="1">
    <citation type="submission" date="2018-09" db="EMBL/GenBank/DDBJ databases">
        <authorList>
            <person name="Bryant B."/>
            <person name="Burch A."/>
            <person name="Dorissaint R."/>
            <person name="Douthitt C."/>
            <person name="Garofalo J."/>
            <person name="Kuiack J."/>
            <person name="Marcillon S."/>
            <person name="Moreno J."/>
            <person name="Norus J."/>
            <person name="Parks M."/>
            <person name="Peroza J."/>
            <person name="Wilse K."/>
            <person name="Wiersma-Koch H."/>
            <person name="D'Elia T."/>
            <person name="Garlena R.A."/>
            <person name="Russell D.A."/>
            <person name="Pope W.H."/>
            <person name="Jacobs-Sera D."/>
            <person name="Hatfull G.F."/>
        </authorList>
    </citation>
    <scope>NUCLEOTIDE SEQUENCE [LARGE SCALE GENOMIC DNA]</scope>
</reference>
<evidence type="ECO:0000313" key="2">
    <source>
        <dbReference type="EMBL" id="AYN57982.1"/>
    </source>
</evidence>